<dbReference type="PANTHER" id="PTHR45947:SF14">
    <property type="entry name" value="SLL1723 PROTEIN"/>
    <property type="match status" value="1"/>
</dbReference>
<dbReference type="RefSeq" id="WP_072970036.1">
    <property type="nucleotide sequence ID" value="NZ_FRBY01000001.1"/>
</dbReference>
<feature type="domain" description="Glycosyltransferase subfamily 4-like N-terminal" evidence="1">
    <location>
        <begin position="12"/>
        <end position="182"/>
    </location>
</feature>
<evidence type="ECO:0000313" key="2">
    <source>
        <dbReference type="EMBL" id="SHL36247.1"/>
    </source>
</evidence>
<dbReference type="SUPFAM" id="SSF53756">
    <property type="entry name" value="UDP-Glycosyltransferase/glycogen phosphorylase"/>
    <property type="match status" value="1"/>
</dbReference>
<evidence type="ECO:0000259" key="1">
    <source>
        <dbReference type="Pfam" id="PF13439"/>
    </source>
</evidence>
<gene>
    <name evidence="2" type="ORF">SAMN05444366_0470</name>
</gene>
<accession>A0A1M7A0K1</accession>
<name>A0A1M7A0K1_9FLAO</name>
<dbReference type="Pfam" id="PF13439">
    <property type="entry name" value="Glyco_transf_4"/>
    <property type="match status" value="1"/>
</dbReference>
<dbReference type="InterPro" id="IPR028098">
    <property type="entry name" value="Glyco_trans_4-like_N"/>
</dbReference>
<evidence type="ECO:0000313" key="3">
    <source>
        <dbReference type="Proteomes" id="UP000184121"/>
    </source>
</evidence>
<dbReference type="OrthoDB" id="9806653at2"/>
<reference evidence="3" key="1">
    <citation type="submission" date="2016-11" db="EMBL/GenBank/DDBJ databases">
        <authorList>
            <person name="Varghese N."/>
            <person name="Submissions S."/>
        </authorList>
    </citation>
    <scope>NUCLEOTIDE SEQUENCE [LARGE SCALE GENOMIC DNA]</scope>
    <source>
        <strain evidence="3">DSM 1811</strain>
    </source>
</reference>
<organism evidence="2 3">
    <name type="scientific">Flavobacterium saccharophilum</name>
    <dbReference type="NCBI Taxonomy" id="29534"/>
    <lineage>
        <taxon>Bacteria</taxon>
        <taxon>Pseudomonadati</taxon>
        <taxon>Bacteroidota</taxon>
        <taxon>Flavobacteriia</taxon>
        <taxon>Flavobacteriales</taxon>
        <taxon>Flavobacteriaceae</taxon>
        <taxon>Flavobacterium</taxon>
    </lineage>
</organism>
<protein>
    <recommendedName>
        <fullName evidence="1">Glycosyltransferase subfamily 4-like N-terminal domain-containing protein</fullName>
    </recommendedName>
</protein>
<dbReference type="Pfam" id="PF13692">
    <property type="entry name" value="Glyco_trans_1_4"/>
    <property type="match status" value="1"/>
</dbReference>
<dbReference type="EMBL" id="FRBY01000001">
    <property type="protein sequence ID" value="SHL36247.1"/>
    <property type="molecule type" value="Genomic_DNA"/>
</dbReference>
<dbReference type="Proteomes" id="UP000184121">
    <property type="component" value="Unassembled WGS sequence"/>
</dbReference>
<dbReference type="Gene3D" id="3.40.50.2000">
    <property type="entry name" value="Glycogen Phosphorylase B"/>
    <property type="match status" value="2"/>
</dbReference>
<dbReference type="STRING" id="29534.SAMN05444366_0470"/>
<sequence>MKVVHIIEALGGGVYTYFRDLSTFFGDDEINKNIETTIIYSGNRKEIDAQKIKSEFSDGVKLVQINMVREFSPFQDLKSAFQLAKEIKKINPDVIHLHSSKAGVLGRIAYFFLFRKKKLFYTPHGYSFLRTDISNTMRNIYWGIEKNFQRFFGGIIVACGDTELEIAKGIGKAKLVRNGIDITNVQQHYAPHQNEKLTIGIMARITAARNPEVFNQIALKFPDFNFVWIGDGELRPLITAPNIRITGWILDRKTVLKELNNIDIYIQISLWEGLPIAVLEAMALQKPVIATNIIGNKDAVLHNETGFLFTDINELESYFEILKDPKTRDVFGKNSLARCRNLFDKNQNFKQLLALYKE</sequence>
<dbReference type="PANTHER" id="PTHR45947">
    <property type="entry name" value="SULFOQUINOVOSYL TRANSFERASE SQD2"/>
    <property type="match status" value="1"/>
</dbReference>
<dbReference type="InterPro" id="IPR050194">
    <property type="entry name" value="Glycosyltransferase_grp1"/>
</dbReference>
<dbReference type="GO" id="GO:0016757">
    <property type="term" value="F:glycosyltransferase activity"/>
    <property type="evidence" value="ECO:0007669"/>
    <property type="project" value="UniProtKB-ARBA"/>
</dbReference>
<proteinExistence type="predicted"/>
<dbReference type="AlphaFoldDB" id="A0A1M7A0K1"/>
<keyword evidence="3" id="KW-1185">Reference proteome</keyword>